<dbReference type="AlphaFoldDB" id="X1V2J1"/>
<evidence type="ECO:0000313" key="1">
    <source>
        <dbReference type="EMBL" id="GAJ06391.1"/>
    </source>
</evidence>
<evidence type="ECO:0008006" key="2">
    <source>
        <dbReference type="Google" id="ProtNLM"/>
    </source>
</evidence>
<sequence length="231" mass="25254">MMTAPPMEHQGPLIYVPPFELLHWTPTAWVGTKLKGIFYTDSFTGPLGKQPTWTRQNQGLHSGTIWQLEPDPMGLTFGLWALVGTSGNRILYRRGPAALPLWEPRLTNTDCIVLTGAAAGEMCWVATNRSAPQQVYVLFNSAVGDVGLWCIKSIDSGHTWTACQIYAGALNLNAGNISVGFAQGTSPHPPGSVLYAVSCYGLYWALILSSSTDWGETWTTKDAISMQLTRY</sequence>
<accession>X1V2J1</accession>
<proteinExistence type="predicted"/>
<dbReference type="InterPro" id="IPR015943">
    <property type="entry name" value="WD40/YVTN_repeat-like_dom_sf"/>
</dbReference>
<organism evidence="1">
    <name type="scientific">marine sediment metagenome</name>
    <dbReference type="NCBI Taxonomy" id="412755"/>
    <lineage>
        <taxon>unclassified sequences</taxon>
        <taxon>metagenomes</taxon>
        <taxon>ecological metagenomes</taxon>
    </lineage>
</organism>
<gene>
    <name evidence="1" type="ORF">S12H4_53976</name>
</gene>
<dbReference type="SUPFAM" id="SSF110296">
    <property type="entry name" value="Oligoxyloglucan reducing end-specific cellobiohydrolase"/>
    <property type="match status" value="1"/>
</dbReference>
<name>X1V2J1_9ZZZZ</name>
<comment type="caution">
    <text evidence="1">The sequence shown here is derived from an EMBL/GenBank/DDBJ whole genome shotgun (WGS) entry which is preliminary data.</text>
</comment>
<reference evidence="1" key="1">
    <citation type="journal article" date="2014" name="Front. Microbiol.">
        <title>High frequency of phylogenetically diverse reductive dehalogenase-homologous genes in deep subseafloor sedimentary metagenomes.</title>
        <authorList>
            <person name="Kawai M."/>
            <person name="Futagami T."/>
            <person name="Toyoda A."/>
            <person name="Takaki Y."/>
            <person name="Nishi S."/>
            <person name="Hori S."/>
            <person name="Arai W."/>
            <person name="Tsubouchi T."/>
            <person name="Morono Y."/>
            <person name="Uchiyama I."/>
            <person name="Ito T."/>
            <person name="Fujiyama A."/>
            <person name="Inagaki F."/>
            <person name="Takami H."/>
        </authorList>
    </citation>
    <scope>NUCLEOTIDE SEQUENCE</scope>
    <source>
        <strain evidence="1">Expedition CK06-06</strain>
    </source>
</reference>
<dbReference type="Gene3D" id="2.130.10.10">
    <property type="entry name" value="YVTN repeat-like/Quinoprotein amine dehydrogenase"/>
    <property type="match status" value="1"/>
</dbReference>
<feature type="non-terminal residue" evidence="1">
    <location>
        <position position="231"/>
    </location>
</feature>
<protein>
    <recommendedName>
        <fullName evidence="2">Sialidase domain-containing protein</fullName>
    </recommendedName>
</protein>
<dbReference type="EMBL" id="BARW01034434">
    <property type="protein sequence ID" value="GAJ06391.1"/>
    <property type="molecule type" value="Genomic_DNA"/>
</dbReference>